<accession>A0A9W8JDH7</accession>
<sequence length="600" mass="67929">MTPGDLSPFSGYLGTNDVPTAEVLKDLDEYLAGPAQDLQKMDAEIDEITHRLSALYSERATLTARVKEHQGVCSLIRQLPDDILGEIFIRCLPSDRFPGLRFADAPLLLTTICRRWRDVAILTPQIWANLNVTLSPDEEEMERQLEDTRRFISRAGSLLLSLSVFESGSGGSTDSEVKEMSPFFQYILSLLPRTRLLHWKVSWGEGPEHFLRGLQAEAFSQLEEVRINWNWLSDRKEVDGIAPFLLGPKLRTVGLSGGKLGIALPSALPSQWEQLTSLTIRNEYYDSVPNIQALTHLLQQCPNLRTCSVSLRGVEPHTVTDWDSPGPWVEYVATPDHTERTILLPFLHILKLHYYGFVGDFIKRLHVPSIRELVLADGPSQDLGVIYPAAALGAFVTYHDYCLPFIEKLEIQAKRYAYLIIAESLEKLKNLRHLVISGSDSVSGGQWDPTNLKRNRGFHQDLLVRMTPDVSPSCTSTPSPSDSNVPSLHPHLSQCLCPLLERFDYLESDHYLWNEQAILTFDVVLTWVSAKWDASQKYPGLVSPIKHLTLPTRTSPDRKWKSALKPWRKKGLVVEIAYPYLEEDPLQRTPQYRGADEWVN</sequence>
<name>A0A9W8JDH7_9AGAR</name>
<organism evidence="1 2">
    <name type="scientific">Candolleomyces eurysporus</name>
    <dbReference type="NCBI Taxonomy" id="2828524"/>
    <lineage>
        <taxon>Eukaryota</taxon>
        <taxon>Fungi</taxon>
        <taxon>Dikarya</taxon>
        <taxon>Basidiomycota</taxon>
        <taxon>Agaricomycotina</taxon>
        <taxon>Agaricomycetes</taxon>
        <taxon>Agaricomycetidae</taxon>
        <taxon>Agaricales</taxon>
        <taxon>Agaricineae</taxon>
        <taxon>Psathyrellaceae</taxon>
        <taxon>Candolleomyces</taxon>
    </lineage>
</organism>
<comment type="caution">
    <text evidence="1">The sequence shown here is derived from an EMBL/GenBank/DDBJ whole genome shotgun (WGS) entry which is preliminary data.</text>
</comment>
<feature type="non-terminal residue" evidence="1">
    <location>
        <position position="600"/>
    </location>
</feature>
<keyword evidence="2" id="KW-1185">Reference proteome</keyword>
<dbReference type="Gene3D" id="3.80.10.10">
    <property type="entry name" value="Ribonuclease Inhibitor"/>
    <property type="match status" value="1"/>
</dbReference>
<dbReference type="Proteomes" id="UP001140091">
    <property type="component" value="Unassembled WGS sequence"/>
</dbReference>
<proteinExistence type="predicted"/>
<gene>
    <name evidence="1" type="ORF">H1R20_g5039</name>
</gene>
<evidence type="ECO:0008006" key="3">
    <source>
        <dbReference type="Google" id="ProtNLM"/>
    </source>
</evidence>
<dbReference type="EMBL" id="JANBPK010000784">
    <property type="protein sequence ID" value="KAJ2932044.1"/>
    <property type="molecule type" value="Genomic_DNA"/>
</dbReference>
<evidence type="ECO:0000313" key="2">
    <source>
        <dbReference type="Proteomes" id="UP001140091"/>
    </source>
</evidence>
<evidence type="ECO:0000313" key="1">
    <source>
        <dbReference type="EMBL" id="KAJ2932044.1"/>
    </source>
</evidence>
<dbReference type="SUPFAM" id="SSF52047">
    <property type="entry name" value="RNI-like"/>
    <property type="match status" value="1"/>
</dbReference>
<dbReference type="InterPro" id="IPR032675">
    <property type="entry name" value="LRR_dom_sf"/>
</dbReference>
<dbReference type="OrthoDB" id="3365698at2759"/>
<dbReference type="AlphaFoldDB" id="A0A9W8JDH7"/>
<protein>
    <recommendedName>
        <fullName evidence="3">F-box domain-containing protein</fullName>
    </recommendedName>
</protein>
<reference evidence="1" key="1">
    <citation type="submission" date="2022-06" db="EMBL/GenBank/DDBJ databases">
        <title>Genome Sequence of Candolleomyces eurysporus.</title>
        <authorList>
            <person name="Buettner E."/>
        </authorList>
    </citation>
    <scope>NUCLEOTIDE SEQUENCE</scope>
    <source>
        <strain evidence="1">VTCC 930004</strain>
    </source>
</reference>